<reference evidence="8" key="1">
    <citation type="submission" date="2021-02" db="EMBL/GenBank/DDBJ databases">
        <authorList>
            <person name="Nowell W R."/>
        </authorList>
    </citation>
    <scope>NUCLEOTIDE SEQUENCE</scope>
</reference>
<dbReference type="Gene3D" id="1.10.10.2520">
    <property type="entry name" value="Cell wall hydrolase SleB, domain 1"/>
    <property type="match status" value="1"/>
</dbReference>
<evidence type="ECO:0000313" key="5">
    <source>
        <dbReference type="EMBL" id="CAF1019721.1"/>
    </source>
</evidence>
<dbReference type="Proteomes" id="UP000663823">
    <property type="component" value="Unassembled WGS sequence"/>
</dbReference>
<evidence type="ECO:0000256" key="1">
    <source>
        <dbReference type="SAM" id="MobiDB-lite"/>
    </source>
</evidence>
<dbReference type="EMBL" id="CAJNOU010000514">
    <property type="protein sequence ID" value="CAF1019721.1"/>
    <property type="molecule type" value="Genomic_DNA"/>
</dbReference>
<evidence type="ECO:0000313" key="10">
    <source>
        <dbReference type="Proteomes" id="UP000663870"/>
    </source>
</evidence>
<dbReference type="GO" id="GO:0016787">
    <property type="term" value="F:hydrolase activity"/>
    <property type="evidence" value="ECO:0007669"/>
    <property type="project" value="InterPro"/>
</dbReference>
<dbReference type="EMBL" id="CAJOBE010002165">
    <property type="protein sequence ID" value="CAF3803619.1"/>
    <property type="molecule type" value="Genomic_DNA"/>
</dbReference>
<dbReference type="InterPro" id="IPR042047">
    <property type="entry name" value="SleB_dom1"/>
</dbReference>
<organism evidence="8 9">
    <name type="scientific">Rotaria sordida</name>
    <dbReference type="NCBI Taxonomy" id="392033"/>
    <lineage>
        <taxon>Eukaryota</taxon>
        <taxon>Metazoa</taxon>
        <taxon>Spiralia</taxon>
        <taxon>Gnathifera</taxon>
        <taxon>Rotifera</taxon>
        <taxon>Eurotatoria</taxon>
        <taxon>Bdelloidea</taxon>
        <taxon>Philodinida</taxon>
        <taxon>Philodinidae</taxon>
        <taxon>Rotaria</taxon>
    </lineage>
</organism>
<feature type="region of interest" description="Disordered" evidence="1">
    <location>
        <begin position="87"/>
        <end position="114"/>
    </location>
</feature>
<feature type="domain" description="Cell wall hydrolase SleB" evidence="2">
    <location>
        <begin position="20"/>
        <end position="128"/>
    </location>
</feature>
<dbReference type="EMBL" id="CAJNOL010000659">
    <property type="protein sequence ID" value="CAF1156178.1"/>
    <property type="molecule type" value="Genomic_DNA"/>
</dbReference>
<comment type="caution">
    <text evidence="8">The sequence shown here is derived from an EMBL/GenBank/DDBJ whole genome shotgun (WGS) entry which is preliminary data.</text>
</comment>
<dbReference type="Gene3D" id="6.20.240.60">
    <property type="match status" value="1"/>
</dbReference>
<dbReference type="Proteomes" id="UP000663854">
    <property type="component" value="Unassembled WGS sequence"/>
</dbReference>
<dbReference type="Proteomes" id="UP000663882">
    <property type="component" value="Unassembled WGS sequence"/>
</dbReference>
<dbReference type="EMBL" id="CAJNOH010000239">
    <property type="protein sequence ID" value="CAF0961571.1"/>
    <property type="molecule type" value="Genomic_DNA"/>
</dbReference>
<protein>
    <recommendedName>
        <fullName evidence="2">Cell wall hydrolase SleB domain-containing protein</fullName>
    </recommendedName>
</protein>
<dbReference type="Proteomes" id="UP000663874">
    <property type="component" value="Unassembled WGS sequence"/>
</dbReference>
<evidence type="ECO:0000313" key="6">
    <source>
        <dbReference type="EMBL" id="CAF1156178.1"/>
    </source>
</evidence>
<dbReference type="Proteomes" id="UP000663870">
    <property type="component" value="Unassembled WGS sequence"/>
</dbReference>
<dbReference type="Pfam" id="PF07486">
    <property type="entry name" value="Hydrolase_2"/>
    <property type="match status" value="1"/>
</dbReference>
<sequence length="132" mass="14548">MSGLSDREVLAKTIYGEARGESREGQEAVGHVIKNRAQANRSEWGGNSISGVCLQPKQFECWNGRGDIEIKEPGPYEQCCQVADSILNGSSQDPTRGADHYNNPNKEPNAEWPEKCTVLGDVGQHRFYKGPN</sequence>
<evidence type="ECO:0000313" key="4">
    <source>
        <dbReference type="EMBL" id="CAF0994980.1"/>
    </source>
</evidence>
<name>A0A819C4W5_9BILA</name>
<dbReference type="Proteomes" id="UP000663889">
    <property type="component" value="Unassembled WGS sequence"/>
</dbReference>
<dbReference type="EMBL" id="CAJOAX010002690">
    <property type="protein sequence ID" value="CAF3812900.1"/>
    <property type="molecule type" value="Genomic_DNA"/>
</dbReference>
<keyword evidence="10" id="KW-1185">Reference proteome</keyword>
<evidence type="ECO:0000313" key="7">
    <source>
        <dbReference type="EMBL" id="CAF3803619.1"/>
    </source>
</evidence>
<dbReference type="OrthoDB" id="9983162at2759"/>
<evidence type="ECO:0000313" key="3">
    <source>
        <dbReference type="EMBL" id="CAF0961571.1"/>
    </source>
</evidence>
<gene>
    <name evidence="7" type="ORF">FNK824_LOCUS15153</name>
    <name evidence="6" type="ORF">JXQ802_LOCUS22001</name>
    <name evidence="8" type="ORF">OTI717_LOCUS18932</name>
    <name evidence="3" type="ORF">PYM288_LOCUS12653</name>
    <name evidence="4" type="ORF">RFH988_LOCUS13862</name>
    <name evidence="5" type="ORF">SEV965_LOCUS11735</name>
</gene>
<dbReference type="InterPro" id="IPR011105">
    <property type="entry name" value="Cell_wall_hydrolase_SleB"/>
</dbReference>
<evidence type="ECO:0000259" key="2">
    <source>
        <dbReference type="Pfam" id="PF07486"/>
    </source>
</evidence>
<evidence type="ECO:0000313" key="9">
    <source>
        <dbReference type="Proteomes" id="UP000663823"/>
    </source>
</evidence>
<proteinExistence type="predicted"/>
<accession>A0A819C4W5</accession>
<evidence type="ECO:0000313" key="8">
    <source>
        <dbReference type="EMBL" id="CAF3812900.1"/>
    </source>
</evidence>
<dbReference type="EMBL" id="CAJNOO010000624">
    <property type="protein sequence ID" value="CAF0994980.1"/>
    <property type="molecule type" value="Genomic_DNA"/>
</dbReference>
<dbReference type="AlphaFoldDB" id="A0A819C4W5"/>